<reference evidence="1" key="2">
    <citation type="journal article" date="2023" name="BMC Genomics">
        <title>Pest status, molecular evolution, and epigenetic factors derived from the genome assembly of Frankliniella fusca, a thysanopteran phytovirus vector.</title>
        <authorList>
            <person name="Catto M.A."/>
            <person name="Labadie P.E."/>
            <person name="Jacobson A.L."/>
            <person name="Kennedy G.G."/>
            <person name="Srinivasan R."/>
            <person name="Hunt B.G."/>
        </authorList>
    </citation>
    <scope>NUCLEOTIDE SEQUENCE</scope>
    <source>
        <strain evidence="1">PL_HMW_Pooled</strain>
    </source>
</reference>
<name>A0AAE1I4N9_9NEOP</name>
<evidence type="ECO:0000313" key="2">
    <source>
        <dbReference type="Proteomes" id="UP001219518"/>
    </source>
</evidence>
<accession>A0AAE1I4N9</accession>
<keyword evidence="2" id="KW-1185">Reference proteome</keyword>
<evidence type="ECO:0000313" key="1">
    <source>
        <dbReference type="EMBL" id="KAK3933372.1"/>
    </source>
</evidence>
<dbReference type="AlphaFoldDB" id="A0AAE1I4N9"/>
<protein>
    <submittedName>
        <fullName evidence="1">Protein yae1</fullName>
    </submittedName>
</protein>
<reference evidence="1" key="1">
    <citation type="submission" date="2021-07" db="EMBL/GenBank/DDBJ databases">
        <authorList>
            <person name="Catto M.A."/>
            <person name="Jacobson A."/>
            <person name="Kennedy G."/>
            <person name="Labadie P."/>
            <person name="Hunt B.G."/>
            <person name="Srinivasan R."/>
        </authorList>
    </citation>
    <scope>NUCLEOTIDE SEQUENCE</scope>
    <source>
        <strain evidence="1">PL_HMW_Pooled</strain>
        <tissue evidence="1">Head</tissue>
    </source>
</reference>
<comment type="caution">
    <text evidence="1">The sequence shown here is derived from an EMBL/GenBank/DDBJ whole genome shotgun (WGS) entry which is preliminary data.</text>
</comment>
<proteinExistence type="predicted"/>
<sequence length="142" mass="15989">MPAYHCAAVQWIGTNAPSRNSKYSKKDEIKRLTCPGTGDLAAHTCGRWTLPLPSSNPGLRPDVTFPNMRAVDTLIRRWPMLTEQVICGVMDSKLEELKAYIDSKYANLSKSICESSGIINDNNNQNLVRDIEILKIQSYRVY</sequence>
<gene>
    <name evidence="1" type="ORF">KUF71_017960</name>
</gene>
<dbReference type="Proteomes" id="UP001219518">
    <property type="component" value="Unassembled WGS sequence"/>
</dbReference>
<organism evidence="1 2">
    <name type="scientific">Frankliniella fusca</name>
    <dbReference type="NCBI Taxonomy" id="407009"/>
    <lineage>
        <taxon>Eukaryota</taxon>
        <taxon>Metazoa</taxon>
        <taxon>Ecdysozoa</taxon>
        <taxon>Arthropoda</taxon>
        <taxon>Hexapoda</taxon>
        <taxon>Insecta</taxon>
        <taxon>Pterygota</taxon>
        <taxon>Neoptera</taxon>
        <taxon>Paraneoptera</taxon>
        <taxon>Thysanoptera</taxon>
        <taxon>Terebrantia</taxon>
        <taxon>Thripoidea</taxon>
        <taxon>Thripidae</taxon>
        <taxon>Frankliniella</taxon>
    </lineage>
</organism>
<dbReference type="EMBL" id="JAHWGI010001444">
    <property type="protein sequence ID" value="KAK3933372.1"/>
    <property type="molecule type" value="Genomic_DNA"/>
</dbReference>